<dbReference type="KEGG" id="bme:BMEI0059"/>
<dbReference type="EMBL" id="AE008917">
    <property type="protein sequence ID" value="AAL51241.1"/>
    <property type="molecule type" value="Genomic_DNA"/>
</dbReference>
<gene>
    <name evidence="2" type="ordered locus">BMEI0059</name>
</gene>
<accession>Q8YJM3</accession>
<keyword evidence="3" id="KW-1185">Reference proteome</keyword>
<feature type="transmembrane region" description="Helical" evidence="1">
    <location>
        <begin position="55"/>
        <end position="74"/>
    </location>
</feature>
<reference evidence="2 3" key="1">
    <citation type="journal article" date="2002" name="Proc. Natl. Acad. Sci. U.S.A.">
        <title>The genome sequence of the facultative intracellular pathogen Brucella melitensis.</title>
        <authorList>
            <person name="DelVecchio V.G."/>
            <person name="Kapatral V."/>
            <person name="Redkar R.J."/>
            <person name="Patra G."/>
            <person name="Mujer C."/>
            <person name="Los T."/>
            <person name="Ivanova N."/>
            <person name="Anderson I."/>
            <person name="Bhattacharyya A."/>
            <person name="Lykidis A."/>
            <person name="Reznik G."/>
            <person name="Jablonski L."/>
            <person name="Larsen N."/>
            <person name="D'Souza M."/>
            <person name="Bernal A."/>
            <person name="Mazur M."/>
            <person name="Goltsman E."/>
            <person name="Selkov E."/>
            <person name="Elzer P.H."/>
            <person name="Hagius S."/>
            <person name="O'Callaghan D."/>
            <person name="Letesson J.J."/>
            <person name="Haselkorn R."/>
            <person name="Kyrpides N."/>
            <person name="Overbeek R."/>
        </authorList>
    </citation>
    <scope>NUCLEOTIDE SEQUENCE [LARGE SCALE GENOMIC DNA]</scope>
    <source>
        <strain evidence="3">ATCC 23456 / CCUG 17765 / NCTC 10094 / 16M</strain>
    </source>
</reference>
<protein>
    <submittedName>
        <fullName evidence="2">Uncharacterized protein</fullName>
    </submittedName>
</protein>
<evidence type="ECO:0000313" key="2">
    <source>
        <dbReference type="EMBL" id="AAL51241.1"/>
    </source>
</evidence>
<evidence type="ECO:0000256" key="1">
    <source>
        <dbReference type="SAM" id="Phobius"/>
    </source>
</evidence>
<proteinExistence type="predicted"/>
<keyword evidence="1" id="KW-1133">Transmembrane helix</keyword>
<keyword evidence="1" id="KW-0472">Membrane</keyword>
<organism evidence="2 3">
    <name type="scientific">Brucella melitensis biotype 1 (strain ATCC 23456 / CCUG 17765 / NCTC 10094 / 16M)</name>
    <dbReference type="NCBI Taxonomy" id="224914"/>
    <lineage>
        <taxon>Bacteria</taxon>
        <taxon>Pseudomonadati</taxon>
        <taxon>Pseudomonadota</taxon>
        <taxon>Alphaproteobacteria</taxon>
        <taxon>Hyphomicrobiales</taxon>
        <taxon>Brucellaceae</taxon>
        <taxon>Brucella/Ochrobactrum group</taxon>
        <taxon>Brucella</taxon>
    </lineage>
</organism>
<dbReference type="PIR" id="AF3259">
    <property type="entry name" value="AF3259"/>
</dbReference>
<evidence type="ECO:0000313" key="3">
    <source>
        <dbReference type="Proteomes" id="UP000000419"/>
    </source>
</evidence>
<dbReference type="Proteomes" id="UP000000419">
    <property type="component" value="Chromosome I"/>
</dbReference>
<dbReference type="AlphaFoldDB" id="Q8YJM3"/>
<sequence>MIAASKDEPLATFTFPFGFDAKINVNLSVPGFGASFPLPSYVSVAVITCDPAGELILLTIIFGILFITADTAILPSNIINRL</sequence>
<keyword evidence="1" id="KW-0812">Transmembrane</keyword>
<name>Q8YJM3_BRUME</name>